<dbReference type="AlphaFoldDB" id="A0AAV4NSX3"/>
<dbReference type="Proteomes" id="UP001054945">
    <property type="component" value="Unassembled WGS sequence"/>
</dbReference>
<dbReference type="EMBL" id="BPLR01003624">
    <property type="protein sequence ID" value="GIX86855.1"/>
    <property type="molecule type" value="Genomic_DNA"/>
</dbReference>
<organism evidence="1 2">
    <name type="scientific">Caerostris extrusa</name>
    <name type="common">Bark spider</name>
    <name type="synonym">Caerostris bankana</name>
    <dbReference type="NCBI Taxonomy" id="172846"/>
    <lineage>
        <taxon>Eukaryota</taxon>
        <taxon>Metazoa</taxon>
        <taxon>Ecdysozoa</taxon>
        <taxon>Arthropoda</taxon>
        <taxon>Chelicerata</taxon>
        <taxon>Arachnida</taxon>
        <taxon>Araneae</taxon>
        <taxon>Araneomorphae</taxon>
        <taxon>Entelegynae</taxon>
        <taxon>Araneoidea</taxon>
        <taxon>Araneidae</taxon>
        <taxon>Caerostris</taxon>
    </lineage>
</organism>
<protein>
    <submittedName>
        <fullName evidence="1">Uncharacterized protein</fullName>
    </submittedName>
</protein>
<comment type="caution">
    <text evidence="1">The sequence shown here is derived from an EMBL/GenBank/DDBJ whole genome shotgun (WGS) entry which is preliminary data.</text>
</comment>
<gene>
    <name evidence="1" type="ORF">CEXT_10841</name>
</gene>
<evidence type="ECO:0000313" key="2">
    <source>
        <dbReference type="Proteomes" id="UP001054945"/>
    </source>
</evidence>
<evidence type="ECO:0000313" key="1">
    <source>
        <dbReference type="EMBL" id="GIX86855.1"/>
    </source>
</evidence>
<proteinExistence type="predicted"/>
<reference evidence="1 2" key="1">
    <citation type="submission" date="2021-06" db="EMBL/GenBank/DDBJ databases">
        <title>Caerostris extrusa draft genome.</title>
        <authorList>
            <person name="Kono N."/>
            <person name="Arakawa K."/>
        </authorList>
    </citation>
    <scope>NUCLEOTIDE SEQUENCE [LARGE SCALE GENOMIC DNA]</scope>
</reference>
<keyword evidence="2" id="KW-1185">Reference proteome</keyword>
<name>A0AAV4NSX3_CAEEX</name>
<sequence length="86" mass="9113">MSRYTGRVSGYNGATVASDKLAGRHSIKKCHLDLRGTPGPRLHLGEICFTPVSGPTISHRKGEGASLAPVTFVNGRGFISFVFVIG</sequence>
<accession>A0AAV4NSX3</accession>